<name>A0A8X6YR37_9ARAC</name>
<organism evidence="1 2">
    <name type="scientific">Trichonephila inaurata madagascariensis</name>
    <dbReference type="NCBI Taxonomy" id="2747483"/>
    <lineage>
        <taxon>Eukaryota</taxon>
        <taxon>Metazoa</taxon>
        <taxon>Ecdysozoa</taxon>
        <taxon>Arthropoda</taxon>
        <taxon>Chelicerata</taxon>
        <taxon>Arachnida</taxon>
        <taxon>Araneae</taxon>
        <taxon>Araneomorphae</taxon>
        <taxon>Entelegynae</taxon>
        <taxon>Araneoidea</taxon>
        <taxon>Nephilidae</taxon>
        <taxon>Trichonephila</taxon>
        <taxon>Trichonephila inaurata</taxon>
    </lineage>
</organism>
<protein>
    <submittedName>
        <fullName evidence="1">Uncharacterized protein</fullName>
    </submittedName>
</protein>
<proteinExistence type="predicted"/>
<reference evidence="1" key="1">
    <citation type="submission" date="2020-08" db="EMBL/GenBank/DDBJ databases">
        <title>Multicomponent nature underlies the extraordinary mechanical properties of spider dragline silk.</title>
        <authorList>
            <person name="Kono N."/>
            <person name="Nakamura H."/>
            <person name="Mori M."/>
            <person name="Yoshida Y."/>
            <person name="Ohtoshi R."/>
            <person name="Malay A.D."/>
            <person name="Moran D.A.P."/>
            <person name="Tomita M."/>
            <person name="Numata K."/>
            <person name="Arakawa K."/>
        </authorList>
    </citation>
    <scope>NUCLEOTIDE SEQUENCE</scope>
</reference>
<dbReference type="Proteomes" id="UP000886998">
    <property type="component" value="Unassembled WGS sequence"/>
</dbReference>
<keyword evidence="2" id="KW-1185">Reference proteome</keyword>
<comment type="caution">
    <text evidence="1">The sequence shown here is derived from an EMBL/GenBank/DDBJ whole genome shotgun (WGS) entry which is preliminary data.</text>
</comment>
<gene>
    <name evidence="1" type="ORF">TNIN_14951</name>
</gene>
<dbReference type="AlphaFoldDB" id="A0A8X6YR37"/>
<evidence type="ECO:0000313" key="2">
    <source>
        <dbReference type="Proteomes" id="UP000886998"/>
    </source>
</evidence>
<sequence>MVVSLVQVQVQNPISTKMEIWKNYMLNEIGFQEVYVPSGQSEGLDFAEFVRGKCGDDTSQCREGVVQTLGPLSLPHVGQYSLVLKFLHAVTGAAIAMPLNL</sequence>
<dbReference type="EMBL" id="BMAV01022231">
    <property type="protein sequence ID" value="GFY76928.1"/>
    <property type="molecule type" value="Genomic_DNA"/>
</dbReference>
<accession>A0A8X6YR37</accession>
<evidence type="ECO:0000313" key="1">
    <source>
        <dbReference type="EMBL" id="GFY76928.1"/>
    </source>
</evidence>